<evidence type="ECO:0000256" key="7">
    <source>
        <dbReference type="RuleBase" id="RU367016"/>
    </source>
</evidence>
<evidence type="ECO:0000256" key="6">
    <source>
        <dbReference type="ARBA" id="ARBA00023136"/>
    </source>
</evidence>
<comment type="caution">
    <text evidence="9">The sequence shown here is derived from an EMBL/GenBank/DDBJ whole genome shotgun (WGS) entry which is preliminary data.</text>
</comment>
<organism evidence="9 10">
    <name type="scientific">Streptomyces desertarenae</name>
    <dbReference type="NCBI Taxonomy" id="2666184"/>
    <lineage>
        <taxon>Bacteria</taxon>
        <taxon>Bacillati</taxon>
        <taxon>Actinomycetota</taxon>
        <taxon>Actinomycetes</taxon>
        <taxon>Kitasatosporales</taxon>
        <taxon>Streptomycetaceae</taxon>
        <taxon>Streptomyces</taxon>
    </lineage>
</organism>
<dbReference type="Pfam" id="PF09335">
    <property type="entry name" value="VTT_dom"/>
    <property type="match status" value="1"/>
</dbReference>
<comment type="similarity">
    <text evidence="2 7">Belongs to the DedA family.</text>
</comment>
<dbReference type="RefSeq" id="WP_380896749.1">
    <property type="nucleotide sequence ID" value="NZ_JBHUFU010000001.1"/>
</dbReference>
<name>A0ABW4PGC6_9ACTN</name>
<reference evidence="10" key="1">
    <citation type="journal article" date="2019" name="Int. J. Syst. Evol. Microbiol.">
        <title>The Global Catalogue of Microorganisms (GCM) 10K type strain sequencing project: providing services to taxonomists for standard genome sequencing and annotation.</title>
        <authorList>
            <consortium name="The Broad Institute Genomics Platform"/>
            <consortium name="The Broad Institute Genome Sequencing Center for Infectious Disease"/>
            <person name="Wu L."/>
            <person name="Ma J."/>
        </authorList>
    </citation>
    <scope>NUCLEOTIDE SEQUENCE [LARGE SCALE GENOMIC DNA]</scope>
    <source>
        <strain evidence="10">CGMCC 4.7455</strain>
    </source>
</reference>
<evidence type="ECO:0000256" key="2">
    <source>
        <dbReference type="ARBA" id="ARBA00010792"/>
    </source>
</evidence>
<dbReference type="InterPro" id="IPR032818">
    <property type="entry name" value="DedA-like"/>
</dbReference>
<feature type="transmembrane region" description="Helical" evidence="7">
    <location>
        <begin position="35"/>
        <end position="53"/>
    </location>
</feature>
<evidence type="ECO:0000313" key="9">
    <source>
        <dbReference type="EMBL" id="MFD1828316.1"/>
    </source>
</evidence>
<keyword evidence="3 7" id="KW-1003">Cell membrane</keyword>
<gene>
    <name evidence="9" type="ORF">ACFSJS_01390</name>
</gene>
<evidence type="ECO:0000256" key="4">
    <source>
        <dbReference type="ARBA" id="ARBA00022692"/>
    </source>
</evidence>
<feature type="transmembrane region" description="Helical" evidence="7">
    <location>
        <begin position="73"/>
        <end position="94"/>
    </location>
</feature>
<dbReference type="Proteomes" id="UP001597365">
    <property type="component" value="Unassembled WGS sequence"/>
</dbReference>
<feature type="transmembrane region" description="Helical" evidence="7">
    <location>
        <begin position="157"/>
        <end position="179"/>
    </location>
</feature>
<evidence type="ECO:0000256" key="1">
    <source>
        <dbReference type="ARBA" id="ARBA00004651"/>
    </source>
</evidence>
<evidence type="ECO:0000313" key="10">
    <source>
        <dbReference type="Proteomes" id="UP001597365"/>
    </source>
</evidence>
<keyword evidence="10" id="KW-1185">Reference proteome</keyword>
<dbReference type="InterPro" id="IPR032816">
    <property type="entry name" value="VTT_dom"/>
</dbReference>
<feature type="transmembrane region" description="Helical" evidence="7">
    <location>
        <begin position="12"/>
        <end position="28"/>
    </location>
</feature>
<dbReference type="PANTHER" id="PTHR30353">
    <property type="entry name" value="INNER MEMBRANE PROTEIN DEDA-RELATED"/>
    <property type="match status" value="1"/>
</dbReference>
<evidence type="ECO:0000256" key="3">
    <source>
        <dbReference type="ARBA" id="ARBA00022475"/>
    </source>
</evidence>
<accession>A0ABW4PGC6</accession>
<keyword evidence="5 7" id="KW-1133">Transmembrane helix</keyword>
<feature type="transmembrane region" description="Helical" evidence="7">
    <location>
        <begin position="185"/>
        <end position="208"/>
    </location>
</feature>
<dbReference type="PANTHER" id="PTHR30353:SF0">
    <property type="entry name" value="TRANSMEMBRANE PROTEIN"/>
    <property type="match status" value="1"/>
</dbReference>
<proteinExistence type="inferred from homology"/>
<dbReference type="EMBL" id="JBHUFU010000001">
    <property type="protein sequence ID" value="MFD1828316.1"/>
    <property type="molecule type" value="Genomic_DNA"/>
</dbReference>
<comment type="subcellular location">
    <subcellularLocation>
        <location evidence="1 7">Cell membrane</location>
        <topology evidence="1 7">Multi-pass membrane protein</topology>
    </subcellularLocation>
</comment>
<evidence type="ECO:0000259" key="8">
    <source>
        <dbReference type="Pfam" id="PF09335"/>
    </source>
</evidence>
<evidence type="ECO:0000256" key="5">
    <source>
        <dbReference type="ARBA" id="ARBA00022989"/>
    </source>
</evidence>
<sequence length="219" mass="22116">MQEALGELVYAPWIYVLVALSVLLDVFLPVLPSGVIVVAAATVAAGAAAEAAGTAGLAGPAAAGTNTALPETFVLVLCAAAASVLGDLAVYRLARHGGARFGRVVARSRRLAAAQARLGHALRRGGGPLFVLARFAPAGRSVMSLAAGAAQRRTREFLPWSALAGLAWALYSVGIGYFGGQWLGATWLGAAVPVLALFGAGGLAACLVRHHGTRSPSPA</sequence>
<feature type="domain" description="VTT" evidence="8">
    <location>
        <begin position="71"/>
        <end position="177"/>
    </location>
</feature>
<keyword evidence="6 7" id="KW-0472">Membrane</keyword>
<keyword evidence="4 7" id="KW-0812">Transmembrane</keyword>
<protein>
    <submittedName>
        <fullName evidence="9">DedA family protein</fullName>
    </submittedName>
</protein>